<keyword evidence="5" id="KW-0418">Kinase</keyword>
<dbReference type="SUPFAM" id="SSF55785">
    <property type="entry name" value="PYP-like sensor domain (PAS domain)"/>
    <property type="match status" value="1"/>
</dbReference>
<dbReference type="InterPro" id="IPR036097">
    <property type="entry name" value="HisK_dim/P_sf"/>
</dbReference>
<dbReference type="PRINTS" id="PR00344">
    <property type="entry name" value="BCTRLSENSOR"/>
</dbReference>
<dbReference type="InterPro" id="IPR052162">
    <property type="entry name" value="Sensor_kinase/Photoreceptor"/>
</dbReference>
<name>A0A0F9VAV7_9ZZZZ</name>
<dbReference type="EMBL" id="LAZR01000036">
    <property type="protein sequence ID" value="KKO01175.1"/>
    <property type="molecule type" value="Genomic_DNA"/>
</dbReference>
<dbReference type="AlphaFoldDB" id="A0A0F9VAV7"/>
<dbReference type="InterPro" id="IPR004358">
    <property type="entry name" value="Sig_transdc_His_kin-like_C"/>
</dbReference>
<dbReference type="Pfam" id="PF08448">
    <property type="entry name" value="PAS_4"/>
    <property type="match status" value="1"/>
</dbReference>
<dbReference type="PANTHER" id="PTHR43304">
    <property type="entry name" value="PHYTOCHROME-LIKE PROTEIN CPH1"/>
    <property type="match status" value="1"/>
</dbReference>
<dbReference type="NCBIfam" id="TIGR00229">
    <property type="entry name" value="sensory_box"/>
    <property type="match status" value="1"/>
</dbReference>
<dbReference type="EC" id="2.7.13.3" evidence="2"/>
<keyword evidence="4" id="KW-0808">Transferase</keyword>
<protein>
    <recommendedName>
        <fullName evidence="2">histidine kinase</fullName>
        <ecNumber evidence="2">2.7.13.3</ecNumber>
    </recommendedName>
</protein>
<evidence type="ECO:0000256" key="1">
    <source>
        <dbReference type="ARBA" id="ARBA00000085"/>
    </source>
</evidence>
<dbReference type="GO" id="GO:0000155">
    <property type="term" value="F:phosphorelay sensor kinase activity"/>
    <property type="evidence" value="ECO:0007669"/>
    <property type="project" value="InterPro"/>
</dbReference>
<dbReference type="PROSITE" id="PS50109">
    <property type="entry name" value="HIS_KIN"/>
    <property type="match status" value="1"/>
</dbReference>
<evidence type="ECO:0000313" key="7">
    <source>
        <dbReference type="EMBL" id="KKO01175.1"/>
    </source>
</evidence>
<evidence type="ECO:0000259" key="6">
    <source>
        <dbReference type="PROSITE" id="PS50109"/>
    </source>
</evidence>
<proteinExistence type="predicted"/>
<dbReference type="SUPFAM" id="SSF55874">
    <property type="entry name" value="ATPase domain of HSP90 chaperone/DNA topoisomerase II/histidine kinase"/>
    <property type="match status" value="1"/>
</dbReference>
<dbReference type="InterPro" id="IPR005467">
    <property type="entry name" value="His_kinase_dom"/>
</dbReference>
<dbReference type="SMART" id="SM00387">
    <property type="entry name" value="HATPase_c"/>
    <property type="match status" value="1"/>
</dbReference>
<sequence>MKHNVHQLRAAFFDMAHSPFVIFDKNLVFVDINDIALKTIPVTREEVVGKHFLEIFPNADRQRYEAYIEVIKTGVRRDLEEVRLSLSTGDFVFLVKAFRVGEGLGISALNITKLINTIDNQKKDKIKLKEINGELTEKNKELEVFSYAAAHDLKAPLTNLQSLLGILKEESLIRESGYPIYTKIIQVFDIMSSKLNAVNKVIGLKSTIDGKKELLKISEMVETIKEEVSEEIIKAEIVFEENYSLSPAVEYHKPHLHSILHNLITNAVKYRNPQVKSVIKISTSVKNNKTVLEISDNGLGVDLKSNGNKLFGLFKRMHTHVEGLGVGLYIVKFIVNAHGGNIQVNSEKNKGTKFKITL</sequence>
<comment type="caution">
    <text evidence="7">The sequence shown here is derived from an EMBL/GenBank/DDBJ whole genome shotgun (WGS) entry which is preliminary data.</text>
</comment>
<dbReference type="CDD" id="cd00130">
    <property type="entry name" value="PAS"/>
    <property type="match status" value="1"/>
</dbReference>
<dbReference type="InterPro" id="IPR003594">
    <property type="entry name" value="HATPase_dom"/>
</dbReference>
<dbReference type="InterPro" id="IPR013656">
    <property type="entry name" value="PAS_4"/>
</dbReference>
<accession>A0A0F9VAV7</accession>
<dbReference type="Gene3D" id="3.30.565.10">
    <property type="entry name" value="Histidine kinase-like ATPase, C-terminal domain"/>
    <property type="match status" value="1"/>
</dbReference>
<dbReference type="InterPro" id="IPR035965">
    <property type="entry name" value="PAS-like_dom_sf"/>
</dbReference>
<dbReference type="PANTHER" id="PTHR43304:SF1">
    <property type="entry name" value="PAC DOMAIN-CONTAINING PROTEIN"/>
    <property type="match status" value="1"/>
</dbReference>
<dbReference type="SMART" id="SM00091">
    <property type="entry name" value="PAS"/>
    <property type="match status" value="1"/>
</dbReference>
<dbReference type="Pfam" id="PF02518">
    <property type="entry name" value="HATPase_c"/>
    <property type="match status" value="1"/>
</dbReference>
<dbReference type="InterPro" id="IPR000014">
    <property type="entry name" value="PAS"/>
</dbReference>
<comment type="catalytic activity">
    <reaction evidence="1">
        <text>ATP + protein L-histidine = ADP + protein N-phospho-L-histidine.</text>
        <dbReference type="EC" id="2.7.13.3"/>
    </reaction>
</comment>
<evidence type="ECO:0000256" key="5">
    <source>
        <dbReference type="ARBA" id="ARBA00022777"/>
    </source>
</evidence>
<reference evidence="7" key="1">
    <citation type="journal article" date="2015" name="Nature">
        <title>Complex archaea that bridge the gap between prokaryotes and eukaryotes.</title>
        <authorList>
            <person name="Spang A."/>
            <person name="Saw J.H."/>
            <person name="Jorgensen S.L."/>
            <person name="Zaremba-Niedzwiedzka K."/>
            <person name="Martijn J."/>
            <person name="Lind A.E."/>
            <person name="van Eijk R."/>
            <person name="Schleper C."/>
            <person name="Guy L."/>
            <person name="Ettema T.J."/>
        </authorList>
    </citation>
    <scope>NUCLEOTIDE SEQUENCE</scope>
</reference>
<dbReference type="SUPFAM" id="SSF47384">
    <property type="entry name" value="Homodimeric domain of signal transducing histidine kinase"/>
    <property type="match status" value="1"/>
</dbReference>
<dbReference type="InterPro" id="IPR036890">
    <property type="entry name" value="HATPase_C_sf"/>
</dbReference>
<gene>
    <name evidence="7" type="ORF">LCGC14_0117620</name>
</gene>
<evidence type="ECO:0000256" key="3">
    <source>
        <dbReference type="ARBA" id="ARBA00022553"/>
    </source>
</evidence>
<evidence type="ECO:0000256" key="2">
    <source>
        <dbReference type="ARBA" id="ARBA00012438"/>
    </source>
</evidence>
<evidence type="ECO:0000256" key="4">
    <source>
        <dbReference type="ARBA" id="ARBA00022679"/>
    </source>
</evidence>
<feature type="domain" description="Histidine kinase" evidence="6">
    <location>
        <begin position="148"/>
        <end position="358"/>
    </location>
</feature>
<organism evidence="7">
    <name type="scientific">marine sediment metagenome</name>
    <dbReference type="NCBI Taxonomy" id="412755"/>
    <lineage>
        <taxon>unclassified sequences</taxon>
        <taxon>metagenomes</taxon>
        <taxon>ecological metagenomes</taxon>
    </lineage>
</organism>
<dbReference type="Gene3D" id="3.30.450.20">
    <property type="entry name" value="PAS domain"/>
    <property type="match status" value="1"/>
</dbReference>
<keyword evidence="3" id="KW-0597">Phosphoprotein</keyword>